<evidence type="ECO:0000313" key="1">
    <source>
        <dbReference type="EMBL" id="TXC64079.1"/>
    </source>
</evidence>
<dbReference type="InterPro" id="IPR016024">
    <property type="entry name" value="ARM-type_fold"/>
</dbReference>
<protein>
    <recommendedName>
        <fullName evidence="3">HEAT repeat domain-containing protein</fullName>
    </recommendedName>
</protein>
<evidence type="ECO:0008006" key="3">
    <source>
        <dbReference type="Google" id="ProtNLM"/>
    </source>
</evidence>
<organism evidence="1 2">
    <name type="scientific">Allosphingosinicella ginsenosidimutans</name>
    <dbReference type="NCBI Taxonomy" id="1176539"/>
    <lineage>
        <taxon>Bacteria</taxon>
        <taxon>Pseudomonadati</taxon>
        <taxon>Pseudomonadota</taxon>
        <taxon>Alphaproteobacteria</taxon>
        <taxon>Sphingomonadales</taxon>
        <taxon>Sphingomonadaceae</taxon>
        <taxon>Allosphingosinicella</taxon>
    </lineage>
</organism>
<reference evidence="1 2" key="1">
    <citation type="journal article" date="2015" name="J. Microbiol.">
        <title>Sphingosinicella ginsenosidimutans sp. nov., with ginsenoside converting activity.</title>
        <authorList>
            <person name="Kim J.K."/>
            <person name="Kang M.S."/>
            <person name="Park S.C."/>
            <person name="Kim K.M."/>
            <person name="Choi K."/>
            <person name="Yoon M.H."/>
            <person name="Im W.T."/>
        </authorList>
    </citation>
    <scope>NUCLEOTIDE SEQUENCE [LARGE SCALE GENOMIC DNA]</scope>
    <source>
        <strain evidence="1 2">BS-11</strain>
    </source>
</reference>
<evidence type="ECO:0000313" key="2">
    <source>
        <dbReference type="Proteomes" id="UP000321249"/>
    </source>
</evidence>
<accession>A0A5C6TV23</accession>
<dbReference type="Proteomes" id="UP000321249">
    <property type="component" value="Unassembled WGS sequence"/>
</dbReference>
<sequence>MDKGRIAALADIGDPDARAQATRELLADDSWIGPLIADAAKTLRRDPLFMVPMRPARNDLRAGLVVVDRPYLRLTIDVVHAAALAAKKNRPRSGSIGFSGEINVIRFVKAGGAVLSLWEAPPIGLDFRAADAGTCRETGRRPVADGESLVIDGRRESFVIEAARSNLLLVNATIRTEAPVSVEYDAATGAYLGCSAVEEGDSRLQMVATLARLLEAEAAFPAIAALLDHRSFFVRWHAMRELIAIDAEAALPYLRLLSSNDPHMDVREAARATLDLLSGPAAVREAA</sequence>
<gene>
    <name evidence="1" type="ORF">FRZ32_10670</name>
</gene>
<dbReference type="InterPro" id="IPR011989">
    <property type="entry name" value="ARM-like"/>
</dbReference>
<keyword evidence="2" id="KW-1185">Reference proteome</keyword>
<comment type="caution">
    <text evidence="1">The sequence shown here is derived from an EMBL/GenBank/DDBJ whole genome shotgun (WGS) entry which is preliminary data.</text>
</comment>
<name>A0A5C6TV23_9SPHN</name>
<dbReference type="AlphaFoldDB" id="A0A5C6TV23"/>
<dbReference type="RefSeq" id="WP_147043485.1">
    <property type="nucleotide sequence ID" value="NZ_BAABIR010000001.1"/>
</dbReference>
<dbReference type="Pfam" id="PF13646">
    <property type="entry name" value="HEAT_2"/>
    <property type="match status" value="1"/>
</dbReference>
<dbReference type="Gene3D" id="1.25.10.10">
    <property type="entry name" value="Leucine-rich Repeat Variant"/>
    <property type="match status" value="1"/>
</dbReference>
<dbReference type="SUPFAM" id="SSF48371">
    <property type="entry name" value="ARM repeat"/>
    <property type="match status" value="1"/>
</dbReference>
<proteinExistence type="predicted"/>
<dbReference type="EMBL" id="VOQQ01000001">
    <property type="protein sequence ID" value="TXC64079.1"/>
    <property type="molecule type" value="Genomic_DNA"/>
</dbReference>
<dbReference type="OrthoDB" id="7447021at2"/>